<dbReference type="EMBL" id="LN623525">
    <property type="protein sequence ID" value="CEG62410.1"/>
    <property type="molecule type" value="Genomic_DNA"/>
</dbReference>
<sequence length="506" mass="58791">MVDIYNFAEEETDKLIEEYQHHLQTVQKEKDNIKIFLKQLRKEELDHMRQQWEQAKEKGEASGAPPKTISPNRCAVLLNEHLTFILFDIEEGTRLAFYRQDEGIYTQNYTYIKRVISWLEPSHNQRRAEDVIFHLTNMVNVVPRTNEPHLIPVNNGVFNKETKKLEPFTPDYVFTTKITTNYIEGAVQPTISGWSFDNWLDEVACGDREVFTLLWQVINDSLNGNYTRKKAIFLVGDGNNGKGTFQTLLSNLIGFDNIASLKVNEFDHEFKPSVLEGKTLVIGDDVPVGVNIEDSSNFNSVVTGDSILVNVKKKQPYRAVFRCTVIQSTNGMPRFKNKTGGTNRRLLIVPFNADFNGTKENPDIKEKYLNNKEVLEYVLYKAINLDFGKFIVPKVSTDMLEEYKQDNDPAYDFKVTEFDTWKIDKVPKSVVYYRYKVFCENSGYHALSERKFYKTFNQYLSKNWEEERARFYSVADMQKKVGYFEPTLVPNGELKRSYINNKLKVV</sequence>
<dbReference type="AlphaFoldDB" id="A0A0K2W9N0"/>
<evidence type="ECO:0000256" key="2">
    <source>
        <dbReference type="ARBA" id="ARBA00022801"/>
    </source>
</evidence>
<keyword evidence="1" id="KW-0547">Nucleotide-binding</keyword>
<organism evidence="6">
    <name type="scientific">Staphylococcus saprophyticus</name>
    <dbReference type="NCBI Taxonomy" id="29385"/>
    <lineage>
        <taxon>Bacteria</taxon>
        <taxon>Bacillati</taxon>
        <taxon>Bacillota</taxon>
        <taxon>Bacilli</taxon>
        <taxon>Bacillales</taxon>
        <taxon>Staphylococcaceae</taxon>
        <taxon>Staphylococcus</taxon>
    </lineage>
</organism>
<dbReference type="PANTHER" id="PTHR35372">
    <property type="entry name" value="ATP BINDING PROTEIN-RELATED"/>
    <property type="match status" value="1"/>
</dbReference>
<dbReference type="Pfam" id="PF03288">
    <property type="entry name" value="Pox_D5"/>
    <property type="match status" value="1"/>
</dbReference>
<keyword evidence="3" id="KW-0347">Helicase</keyword>
<dbReference type="NCBIfam" id="TIGR01613">
    <property type="entry name" value="primase_Cterm"/>
    <property type="match status" value="1"/>
</dbReference>
<protein>
    <submittedName>
        <fullName evidence="6">Primase</fullName>
    </submittedName>
</protein>
<evidence type="ECO:0000259" key="5">
    <source>
        <dbReference type="PROSITE" id="PS51206"/>
    </source>
</evidence>
<evidence type="ECO:0000256" key="1">
    <source>
        <dbReference type="ARBA" id="ARBA00022741"/>
    </source>
</evidence>
<dbReference type="InterPro" id="IPR014015">
    <property type="entry name" value="Helicase_SF3_DNA-vir"/>
</dbReference>
<dbReference type="InterPro" id="IPR051620">
    <property type="entry name" value="ORF904-like_C"/>
</dbReference>
<name>A0A0K2W9N0_STASA</name>
<proteinExistence type="predicted"/>
<reference evidence="6" key="1">
    <citation type="journal article" date="2017" name="Antimicrob. Agents Chemother.">
        <title>A Novel erm(44) Gene Variant from a Human Staphylococcus saprophyticus Isolate Confers Resistance to Macrolides and Lincosamides but Not Streptogramins.</title>
        <authorList>
            <person name="Strauss C."/>
            <person name="Hu Y."/>
            <person name="Coates A."/>
            <person name="Perreten V."/>
        </authorList>
    </citation>
    <scope>NUCLEOTIDE SEQUENCE</scope>
    <source>
        <strain evidence="6">N041</strain>
    </source>
</reference>
<evidence type="ECO:0000256" key="4">
    <source>
        <dbReference type="ARBA" id="ARBA00022840"/>
    </source>
</evidence>
<dbReference type="GO" id="GO:0005524">
    <property type="term" value="F:ATP binding"/>
    <property type="evidence" value="ECO:0007669"/>
    <property type="project" value="UniProtKB-KW"/>
</dbReference>
<dbReference type="InterPro" id="IPR006500">
    <property type="entry name" value="Helicase_put_C_phage/plasmid"/>
</dbReference>
<dbReference type="Pfam" id="PF08706">
    <property type="entry name" value="D5_N"/>
    <property type="match status" value="1"/>
</dbReference>
<accession>A0A0K2W9N0</accession>
<dbReference type="Pfam" id="PF19263">
    <property type="entry name" value="DUF5906"/>
    <property type="match status" value="1"/>
</dbReference>
<dbReference type="InterPro" id="IPR027417">
    <property type="entry name" value="P-loop_NTPase"/>
</dbReference>
<dbReference type="GO" id="GO:0016787">
    <property type="term" value="F:hydrolase activity"/>
    <property type="evidence" value="ECO:0007669"/>
    <property type="project" value="UniProtKB-KW"/>
</dbReference>
<keyword evidence="4" id="KW-0067">ATP-binding</keyword>
<dbReference type="Gene3D" id="3.40.50.300">
    <property type="entry name" value="P-loop containing nucleotide triphosphate hydrolases"/>
    <property type="match status" value="1"/>
</dbReference>
<dbReference type="InterPro" id="IPR004968">
    <property type="entry name" value="DNA_primase/NTPase_C"/>
</dbReference>
<evidence type="ECO:0000256" key="3">
    <source>
        <dbReference type="ARBA" id="ARBA00022806"/>
    </source>
</evidence>
<dbReference type="SMART" id="SM00885">
    <property type="entry name" value="D5_N"/>
    <property type="match status" value="1"/>
</dbReference>
<dbReference type="InterPro" id="IPR045455">
    <property type="entry name" value="NrS-1_pol-like_helicase"/>
</dbReference>
<evidence type="ECO:0000313" key="6">
    <source>
        <dbReference type="EMBL" id="CEG62410.1"/>
    </source>
</evidence>
<dbReference type="SUPFAM" id="SSF52540">
    <property type="entry name" value="P-loop containing nucleoside triphosphate hydrolases"/>
    <property type="match status" value="1"/>
</dbReference>
<dbReference type="InterPro" id="IPR014818">
    <property type="entry name" value="Phage/plasmid_primase_P4_C"/>
</dbReference>
<feature type="domain" description="SF3 helicase" evidence="5">
    <location>
        <begin position="209"/>
        <end position="364"/>
    </location>
</feature>
<keyword evidence="2" id="KW-0378">Hydrolase</keyword>
<dbReference type="PROSITE" id="PS51206">
    <property type="entry name" value="SF3_HELICASE_1"/>
    <property type="match status" value="1"/>
</dbReference>
<dbReference type="GO" id="GO:0004386">
    <property type="term" value="F:helicase activity"/>
    <property type="evidence" value="ECO:0007669"/>
    <property type="project" value="UniProtKB-KW"/>
</dbReference>
<dbReference type="PANTHER" id="PTHR35372:SF2">
    <property type="entry name" value="SF3 HELICASE DOMAIN-CONTAINING PROTEIN"/>
    <property type="match status" value="1"/>
</dbReference>